<dbReference type="Pfam" id="PF03779">
    <property type="entry name" value="SPW"/>
    <property type="match status" value="1"/>
</dbReference>
<sequence>MERKAAATVAATSTRTPTPASAAGGRQPSAPAARRILREGQRDQIISLLMGLVAIALFVAPWVAGEPDTAKDAHRNELAVGMVVVFVAMARLRWHLGRWSDLAMLAAGAWLIGSPWLLALQDTVVFADGAHVFDVAAGTVLVVLSVVSLLLYRPAVGDDPEPDQQREH</sequence>
<feature type="transmembrane region" description="Helical" evidence="2">
    <location>
        <begin position="102"/>
        <end position="120"/>
    </location>
</feature>
<gene>
    <name evidence="4" type="ORF">NRO40_02555</name>
</gene>
<organism evidence="4 5">
    <name type="scientific">Streptomyces changanensis</name>
    <dbReference type="NCBI Taxonomy" id="2964669"/>
    <lineage>
        <taxon>Bacteria</taxon>
        <taxon>Bacillati</taxon>
        <taxon>Actinomycetota</taxon>
        <taxon>Actinomycetes</taxon>
        <taxon>Kitasatosporales</taxon>
        <taxon>Streptomycetaceae</taxon>
        <taxon>Streptomyces</taxon>
    </lineage>
</organism>
<keyword evidence="2" id="KW-0812">Transmembrane</keyword>
<proteinExistence type="predicted"/>
<reference evidence="4" key="1">
    <citation type="submission" date="2022-08" db="EMBL/GenBank/DDBJ databases">
        <title>Streptomyces changanensis sp. nov., an actinomycete isolated from soil.</title>
        <authorList>
            <person name="Wu H."/>
            <person name="Han L."/>
        </authorList>
    </citation>
    <scope>NUCLEOTIDE SEQUENCE</scope>
    <source>
        <strain evidence="4">HL-66</strain>
    </source>
</reference>
<feature type="domain" description="SPW repeat-containing integral membrane" evidence="3">
    <location>
        <begin position="48"/>
        <end position="145"/>
    </location>
</feature>
<evidence type="ECO:0000259" key="3">
    <source>
        <dbReference type="Pfam" id="PF03779"/>
    </source>
</evidence>
<evidence type="ECO:0000256" key="1">
    <source>
        <dbReference type="SAM" id="MobiDB-lite"/>
    </source>
</evidence>
<dbReference type="RefSeq" id="WP_107114981.1">
    <property type="nucleotide sequence ID" value="NZ_CP102332.1"/>
</dbReference>
<keyword evidence="2" id="KW-1133">Transmembrane helix</keyword>
<dbReference type="Proteomes" id="UP001060150">
    <property type="component" value="Chromosome"/>
</dbReference>
<keyword evidence="2" id="KW-0472">Membrane</keyword>
<feature type="transmembrane region" description="Helical" evidence="2">
    <location>
        <begin position="77"/>
        <end position="96"/>
    </location>
</feature>
<feature type="transmembrane region" description="Helical" evidence="2">
    <location>
        <begin position="46"/>
        <end position="65"/>
    </location>
</feature>
<evidence type="ECO:0000313" key="5">
    <source>
        <dbReference type="Proteomes" id="UP001060150"/>
    </source>
</evidence>
<feature type="compositionally biased region" description="Low complexity" evidence="1">
    <location>
        <begin position="1"/>
        <end position="23"/>
    </location>
</feature>
<protein>
    <submittedName>
        <fullName evidence="4">SPW repeat protein</fullName>
    </submittedName>
</protein>
<dbReference type="EMBL" id="CP102332">
    <property type="protein sequence ID" value="UUS29824.1"/>
    <property type="molecule type" value="Genomic_DNA"/>
</dbReference>
<feature type="transmembrane region" description="Helical" evidence="2">
    <location>
        <begin position="132"/>
        <end position="152"/>
    </location>
</feature>
<evidence type="ECO:0000313" key="4">
    <source>
        <dbReference type="EMBL" id="UUS29824.1"/>
    </source>
</evidence>
<accession>A0ABY5MZU7</accession>
<feature type="region of interest" description="Disordered" evidence="1">
    <location>
        <begin position="1"/>
        <end position="31"/>
    </location>
</feature>
<dbReference type="InterPro" id="IPR005530">
    <property type="entry name" value="SPW"/>
</dbReference>
<evidence type="ECO:0000256" key="2">
    <source>
        <dbReference type="SAM" id="Phobius"/>
    </source>
</evidence>
<name>A0ABY5MZU7_9ACTN</name>
<keyword evidence="5" id="KW-1185">Reference proteome</keyword>